<evidence type="ECO:0000256" key="4">
    <source>
        <dbReference type="PROSITE-ProRule" id="PRU00335"/>
    </source>
</evidence>
<proteinExistence type="predicted"/>
<dbReference type="InterPro" id="IPR009057">
    <property type="entry name" value="Homeodomain-like_sf"/>
</dbReference>
<feature type="DNA-binding region" description="H-T-H motif" evidence="4">
    <location>
        <begin position="31"/>
        <end position="50"/>
    </location>
</feature>
<reference evidence="6 7" key="1">
    <citation type="submission" date="2019-07" db="EMBL/GenBank/DDBJ databases">
        <title>New species of Amycolatopsis and Streptomyces.</title>
        <authorList>
            <person name="Duangmal K."/>
            <person name="Teo W.F.A."/>
            <person name="Lipun K."/>
        </authorList>
    </citation>
    <scope>NUCLEOTIDE SEQUENCE [LARGE SCALE GENOMIC DNA]</scope>
    <source>
        <strain evidence="6 7">TISTR 2346</strain>
    </source>
</reference>
<accession>A0A5N8W7B8</accession>
<dbReference type="GO" id="GO:0003700">
    <property type="term" value="F:DNA-binding transcription factor activity"/>
    <property type="evidence" value="ECO:0007669"/>
    <property type="project" value="TreeGrafter"/>
</dbReference>
<evidence type="ECO:0000256" key="2">
    <source>
        <dbReference type="ARBA" id="ARBA00023125"/>
    </source>
</evidence>
<dbReference type="InterPro" id="IPR036271">
    <property type="entry name" value="Tet_transcr_reg_TetR-rel_C_sf"/>
</dbReference>
<keyword evidence="1" id="KW-0805">Transcription regulation</keyword>
<keyword evidence="2 4" id="KW-0238">DNA-binding</keyword>
<dbReference type="RefSeq" id="WP_152787809.1">
    <property type="nucleotide sequence ID" value="NZ_BAABEQ010000084.1"/>
</dbReference>
<dbReference type="AlphaFoldDB" id="A0A5N8W7B8"/>
<dbReference type="SUPFAM" id="SSF48498">
    <property type="entry name" value="Tetracyclin repressor-like, C-terminal domain"/>
    <property type="match status" value="1"/>
</dbReference>
<comment type="caution">
    <text evidence="6">The sequence shown here is derived from an EMBL/GenBank/DDBJ whole genome shotgun (WGS) entry which is preliminary data.</text>
</comment>
<dbReference type="PROSITE" id="PS01081">
    <property type="entry name" value="HTH_TETR_1"/>
    <property type="match status" value="1"/>
</dbReference>
<dbReference type="GO" id="GO:0000976">
    <property type="term" value="F:transcription cis-regulatory region binding"/>
    <property type="evidence" value="ECO:0007669"/>
    <property type="project" value="TreeGrafter"/>
</dbReference>
<name>A0A5N8W7B8_9ACTN</name>
<sequence>MVKQERAARTRESLIQAAAKAFDSAGFDGTSLGRVSAGAGISMGALTFHFRTKADLADAVQLRGVSLTRDAVKQVICSRTAELETVVAITLALVGLLEESTVVRAAARLSRERAATSVPWPSSWVPVVEDLLDRVPEQDLRPGTDPGVLLSLVSHLVTGAEVHIRNDIRSAEKKRTRTVAQVAEIWDIALLGVFPALRVP</sequence>
<protein>
    <submittedName>
        <fullName evidence="6">TetR/AcrR family transcriptional regulator</fullName>
    </submittedName>
</protein>
<dbReference type="Gene3D" id="1.10.357.10">
    <property type="entry name" value="Tetracycline Repressor, domain 2"/>
    <property type="match status" value="1"/>
</dbReference>
<feature type="domain" description="HTH tetR-type" evidence="5">
    <location>
        <begin position="8"/>
        <end position="68"/>
    </location>
</feature>
<dbReference type="EMBL" id="VJZE01000192">
    <property type="protein sequence ID" value="MPY43002.1"/>
    <property type="molecule type" value="Genomic_DNA"/>
</dbReference>
<dbReference type="SUPFAM" id="SSF46689">
    <property type="entry name" value="Homeodomain-like"/>
    <property type="match status" value="1"/>
</dbReference>
<dbReference type="InterPro" id="IPR023772">
    <property type="entry name" value="DNA-bd_HTH_TetR-type_CS"/>
</dbReference>
<dbReference type="PROSITE" id="PS50977">
    <property type="entry name" value="HTH_TETR_2"/>
    <property type="match status" value="1"/>
</dbReference>
<evidence type="ECO:0000313" key="6">
    <source>
        <dbReference type="EMBL" id="MPY43002.1"/>
    </source>
</evidence>
<dbReference type="PANTHER" id="PTHR30055">
    <property type="entry name" value="HTH-TYPE TRANSCRIPTIONAL REGULATOR RUTR"/>
    <property type="match status" value="1"/>
</dbReference>
<evidence type="ECO:0000313" key="7">
    <source>
        <dbReference type="Proteomes" id="UP000326979"/>
    </source>
</evidence>
<gene>
    <name evidence="6" type="ORF">FNH04_24780</name>
</gene>
<dbReference type="InterPro" id="IPR001647">
    <property type="entry name" value="HTH_TetR"/>
</dbReference>
<dbReference type="Proteomes" id="UP000326979">
    <property type="component" value="Unassembled WGS sequence"/>
</dbReference>
<evidence type="ECO:0000259" key="5">
    <source>
        <dbReference type="PROSITE" id="PS50977"/>
    </source>
</evidence>
<keyword evidence="7" id="KW-1185">Reference proteome</keyword>
<evidence type="ECO:0000256" key="3">
    <source>
        <dbReference type="ARBA" id="ARBA00023163"/>
    </source>
</evidence>
<evidence type="ECO:0000256" key="1">
    <source>
        <dbReference type="ARBA" id="ARBA00023015"/>
    </source>
</evidence>
<dbReference type="PANTHER" id="PTHR30055:SF234">
    <property type="entry name" value="HTH-TYPE TRANSCRIPTIONAL REGULATOR BETI"/>
    <property type="match status" value="1"/>
</dbReference>
<keyword evidence="3" id="KW-0804">Transcription</keyword>
<dbReference type="OrthoDB" id="3237195at2"/>
<organism evidence="6 7">
    <name type="scientific">Streptomyces phyllanthi</name>
    <dbReference type="NCBI Taxonomy" id="1803180"/>
    <lineage>
        <taxon>Bacteria</taxon>
        <taxon>Bacillati</taxon>
        <taxon>Actinomycetota</taxon>
        <taxon>Actinomycetes</taxon>
        <taxon>Kitasatosporales</taxon>
        <taxon>Streptomycetaceae</taxon>
        <taxon>Streptomyces</taxon>
    </lineage>
</organism>
<dbReference type="PRINTS" id="PR00455">
    <property type="entry name" value="HTHTETR"/>
</dbReference>
<dbReference type="Pfam" id="PF00440">
    <property type="entry name" value="TetR_N"/>
    <property type="match status" value="1"/>
</dbReference>
<dbReference type="InterPro" id="IPR050109">
    <property type="entry name" value="HTH-type_TetR-like_transc_reg"/>
</dbReference>